<evidence type="ECO:0000313" key="3">
    <source>
        <dbReference type="EMBL" id="MBA8795974.1"/>
    </source>
</evidence>
<organism evidence="3 4">
    <name type="scientific">Microlunatus kandeliicorticis</name>
    <dbReference type="NCBI Taxonomy" id="1759536"/>
    <lineage>
        <taxon>Bacteria</taxon>
        <taxon>Bacillati</taxon>
        <taxon>Actinomycetota</taxon>
        <taxon>Actinomycetes</taxon>
        <taxon>Propionibacteriales</taxon>
        <taxon>Propionibacteriaceae</taxon>
        <taxon>Microlunatus</taxon>
    </lineage>
</organism>
<keyword evidence="3" id="KW-0808">Transferase</keyword>
<dbReference type="InterPro" id="IPR029063">
    <property type="entry name" value="SAM-dependent_MTases_sf"/>
</dbReference>
<dbReference type="PANTHER" id="PTHR43591:SF24">
    <property type="entry name" value="2-METHOXY-6-POLYPRENYL-1,4-BENZOQUINOL METHYLASE, MITOCHONDRIAL"/>
    <property type="match status" value="1"/>
</dbReference>
<dbReference type="Pfam" id="PF13649">
    <property type="entry name" value="Methyltransf_25"/>
    <property type="match status" value="1"/>
</dbReference>
<feature type="domain" description="Methyltransferase" evidence="2">
    <location>
        <begin position="69"/>
        <end position="161"/>
    </location>
</feature>
<sequence>MSTTQITTETIPATTADPAPQPSGPDLGAVKAKQRTAWQSGDYPRVGNTLQPIAERLVGAAAVHAGERVLDLACGQGNAALAAARRFALATGVDYAPNLLEQGRARAAAEQLPVRFTEGDAEALPCDDGDWDVVLSTVGVMFAPDQQRAADEVVRVTRPGGRIGLASWTPDSLVGAMFAVNGRYAPPPAGLVSPMRWGTPERLAELFGDRVVWTSLRIRTFDFCFRDAEHFAATFLDHYGPITTLAAGLDEPTRDRFAADLAEVATRFDVSTDATLVASSRYLEAVGVRR</sequence>
<evidence type="ECO:0000259" key="2">
    <source>
        <dbReference type="Pfam" id="PF13649"/>
    </source>
</evidence>
<keyword evidence="4" id="KW-1185">Reference proteome</keyword>
<feature type="compositionally biased region" description="Low complexity" evidence="1">
    <location>
        <begin position="1"/>
        <end position="18"/>
    </location>
</feature>
<dbReference type="GO" id="GO:0032259">
    <property type="term" value="P:methylation"/>
    <property type="evidence" value="ECO:0007669"/>
    <property type="project" value="UniProtKB-KW"/>
</dbReference>
<gene>
    <name evidence="3" type="ORF">FHX74_003615</name>
</gene>
<comment type="caution">
    <text evidence="3">The sequence shown here is derived from an EMBL/GenBank/DDBJ whole genome shotgun (WGS) entry which is preliminary data.</text>
</comment>
<dbReference type="SUPFAM" id="SSF53335">
    <property type="entry name" value="S-adenosyl-L-methionine-dependent methyltransferases"/>
    <property type="match status" value="1"/>
</dbReference>
<evidence type="ECO:0000313" key="4">
    <source>
        <dbReference type="Proteomes" id="UP000523079"/>
    </source>
</evidence>
<reference evidence="3 4" key="1">
    <citation type="submission" date="2020-07" db="EMBL/GenBank/DDBJ databases">
        <title>Sequencing the genomes of 1000 actinobacteria strains.</title>
        <authorList>
            <person name="Klenk H.-P."/>
        </authorList>
    </citation>
    <scope>NUCLEOTIDE SEQUENCE [LARGE SCALE GENOMIC DNA]</scope>
    <source>
        <strain evidence="3 4">DSM 100723</strain>
    </source>
</reference>
<keyword evidence="3" id="KW-0489">Methyltransferase</keyword>
<dbReference type="GO" id="GO:0008168">
    <property type="term" value="F:methyltransferase activity"/>
    <property type="evidence" value="ECO:0007669"/>
    <property type="project" value="UniProtKB-KW"/>
</dbReference>
<dbReference type="InterPro" id="IPR041698">
    <property type="entry name" value="Methyltransf_25"/>
</dbReference>
<dbReference type="EMBL" id="JACGWT010000006">
    <property type="protein sequence ID" value="MBA8795974.1"/>
    <property type="molecule type" value="Genomic_DNA"/>
</dbReference>
<dbReference type="AlphaFoldDB" id="A0A7W3P7F7"/>
<protein>
    <submittedName>
        <fullName evidence="3">SAM-dependent methyltransferase</fullName>
    </submittedName>
</protein>
<name>A0A7W3P7F7_9ACTN</name>
<dbReference type="PANTHER" id="PTHR43591">
    <property type="entry name" value="METHYLTRANSFERASE"/>
    <property type="match status" value="1"/>
</dbReference>
<accession>A0A7W3P7F7</accession>
<evidence type="ECO:0000256" key="1">
    <source>
        <dbReference type="SAM" id="MobiDB-lite"/>
    </source>
</evidence>
<proteinExistence type="predicted"/>
<dbReference type="CDD" id="cd02440">
    <property type="entry name" value="AdoMet_MTases"/>
    <property type="match status" value="1"/>
</dbReference>
<dbReference type="Proteomes" id="UP000523079">
    <property type="component" value="Unassembled WGS sequence"/>
</dbReference>
<dbReference type="Gene3D" id="3.40.50.150">
    <property type="entry name" value="Vaccinia Virus protein VP39"/>
    <property type="match status" value="1"/>
</dbReference>
<dbReference type="RefSeq" id="WP_182561565.1">
    <property type="nucleotide sequence ID" value="NZ_JACGWT010000006.1"/>
</dbReference>
<feature type="region of interest" description="Disordered" evidence="1">
    <location>
        <begin position="1"/>
        <end position="30"/>
    </location>
</feature>